<accession>A0A3E3DW82</accession>
<protein>
    <submittedName>
        <fullName evidence="1">Cyclase family protein</fullName>
    </submittedName>
</protein>
<dbReference type="GO" id="GO:0004061">
    <property type="term" value="F:arylformamidase activity"/>
    <property type="evidence" value="ECO:0007669"/>
    <property type="project" value="InterPro"/>
</dbReference>
<reference evidence="1 2" key="1">
    <citation type="submission" date="2018-08" db="EMBL/GenBank/DDBJ databases">
        <title>A genome reference for cultivated species of the human gut microbiota.</title>
        <authorList>
            <person name="Zou Y."/>
            <person name="Xue W."/>
            <person name="Luo G."/>
        </authorList>
    </citation>
    <scope>NUCLEOTIDE SEQUENCE [LARGE SCALE GENOMIC DNA]</scope>
    <source>
        <strain evidence="1 2">AM25-6</strain>
    </source>
</reference>
<dbReference type="Gene3D" id="3.50.30.50">
    <property type="entry name" value="Putative cyclase"/>
    <property type="match status" value="1"/>
</dbReference>
<comment type="caution">
    <text evidence="1">The sequence shown here is derived from an EMBL/GenBank/DDBJ whole genome shotgun (WGS) entry which is preliminary data.</text>
</comment>
<gene>
    <name evidence="1" type="ORF">DW687_10265</name>
</gene>
<dbReference type="SUPFAM" id="SSF102198">
    <property type="entry name" value="Putative cyclase"/>
    <property type="match status" value="1"/>
</dbReference>
<dbReference type="EMBL" id="QUSM01000006">
    <property type="protein sequence ID" value="RGD73405.1"/>
    <property type="molecule type" value="Genomic_DNA"/>
</dbReference>
<proteinExistence type="predicted"/>
<dbReference type="PANTHER" id="PTHR31118">
    <property type="entry name" value="CYCLASE-LIKE PROTEIN 2"/>
    <property type="match status" value="1"/>
</dbReference>
<evidence type="ECO:0000313" key="2">
    <source>
        <dbReference type="Proteomes" id="UP000261212"/>
    </source>
</evidence>
<sequence>MNIIDLTHVIETHMRVYPGDPEVKVENALIHSKDHCHVDKLIMGTHAGTHIDAPFHFFKRGKNVSDYDVDRFIGRGAVIDVSYKKNNEVIFIDDLEPFGEAILKSDFAVIRTGYDKYINSDKYISHPYLSKEAAIYLKDMGINLVGIDTYSVDSTYNNDNFDAHDILLSNDILIAENLSNLDKLDLYKNYIFHFVPLIIKNGDGSPIRAYAIEV</sequence>
<dbReference type="Pfam" id="PF04199">
    <property type="entry name" value="Cyclase"/>
    <property type="match status" value="1"/>
</dbReference>
<evidence type="ECO:0000313" key="1">
    <source>
        <dbReference type="EMBL" id="RGD73405.1"/>
    </source>
</evidence>
<dbReference type="Proteomes" id="UP000261212">
    <property type="component" value="Unassembled WGS sequence"/>
</dbReference>
<dbReference type="AlphaFoldDB" id="A0A3E3DW82"/>
<dbReference type="GO" id="GO:0019441">
    <property type="term" value="P:L-tryptophan catabolic process to kynurenine"/>
    <property type="evidence" value="ECO:0007669"/>
    <property type="project" value="InterPro"/>
</dbReference>
<name>A0A3E3DW82_9FIRM</name>
<dbReference type="PANTHER" id="PTHR31118:SF12">
    <property type="entry name" value="CYCLASE-LIKE PROTEIN 2"/>
    <property type="match status" value="1"/>
</dbReference>
<organism evidence="1 2">
    <name type="scientific">Anaerofustis stercorihominis</name>
    <dbReference type="NCBI Taxonomy" id="214853"/>
    <lineage>
        <taxon>Bacteria</taxon>
        <taxon>Bacillati</taxon>
        <taxon>Bacillota</taxon>
        <taxon>Clostridia</taxon>
        <taxon>Eubacteriales</taxon>
        <taxon>Eubacteriaceae</taxon>
        <taxon>Anaerofustis</taxon>
    </lineage>
</organism>
<dbReference type="RefSeq" id="WP_117532660.1">
    <property type="nucleotide sequence ID" value="NZ_QUSM01000006.1"/>
</dbReference>
<dbReference type="InterPro" id="IPR037175">
    <property type="entry name" value="KFase_sf"/>
</dbReference>
<dbReference type="InterPro" id="IPR007325">
    <property type="entry name" value="KFase/CYL"/>
</dbReference>